<evidence type="ECO:0000313" key="2">
    <source>
        <dbReference type="EMBL" id="AGO85164.2"/>
    </source>
</evidence>
<evidence type="ECO:0000256" key="1">
    <source>
        <dbReference type="SAM" id="MobiDB-lite"/>
    </source>
</evidence>
<protein>
    <recommendedName>
        <fullName evidence="4">F-box incomplete domain containing protein</fullName>
    </recommendedName>
</protein>
<feature type="compositionally biased region" description="Polar residues" evidence="1">
    <location>
        <begin position="71"/>
        <end position="82"/>
    </location>
</feature>
<evidence type="ECO:0008006" key="4">
    <source>
        <dbReference type="Google" id="ProtNLM"/>
    </source>
</evidence>
<name>S4VWX6_9VIRU</name>
<sequence>MKRKKKCRRQRRPALAVESSLLAANDAPKADRWCRANQKKVNIFTFCSAVVRASDLRRPAPLSGGDHRRGSQTPKKQNQQGQPRDCVRVRLAHWGVTMESLPDELLCAVLAHVPRRWLAIAASTSFRWRVCSQVIARQRQWTLTIPRDTMNEAASRGLTSVVLWLRTKIGHPWTAETIAGAARNGHAHLVDCMLVDRVSVPPCPVDANVAAAAVFGRGRRLLDKVLDRGCPHGPLAATIAVILDDHRSLQVLVARGCAWDTTTLIAAVALDRRHMAKALGCHSEDITEAEAILDDASKARGGVCGRWCVHCAARCFLCLARTARGDTRALAAWMLDVDFDDWWQILPLSERRAGTGAPTLYRPLGNACEARHRSRSRHWSIGGMQQDAPF</sequence>
<dbReference type="RefSeq" id="YP_008438238.2">
    <property type="nucleotide sequence ID" value="NC_022098.1"/>
</dbReference>
<dbReference type="InterPro" id="IPR036047">
    <property type="entry name" value="F-box-like_dom_sf"/>
</dbReference>
<gene>
    <name evidence="2" type="ORF">psal_cds_997</name>
</gene>
<organism evidence="2 3">
    <name type="scientific">Pandoravirus salinus</name>
    <dbReference type="NCBI Taxonomy" id="1349410"/>
    <lineage>
        <taxon>Viruses</taxon>
        <taxon>Pandoravirus</taxon>
    </lineage>
</organism>
<keyword evidence="3" id="KW-1185">Reference proteome</keyword>
<evidence type="ECO:0000313" key="3">
    <source>
        <dbReference type="Proteomes" id="UP000204584"/>
    </source>
</evidence>
<dbReference type="KEGG" id="vg:16606951"/>
<feature type="region of interest" description="Disordered" evidence="1">
    <location>
        <begin position="58"/>
        <end position="84"/>
    </location>
</feature>
<dbReference type="SUPFAM" id="SSF81383">
    <property type="entry name" value="F-box domain"/>
    <property type="match status" value="1"/>
</dbReference>
<proteinExistence type="predicted"/>
<dbReference type="GeneID" id="16606951"/>
<dbReference type="Proteomes" id="UP000204584">
    <property type="component" value="Segment"/>
</dbReference>
<dbReference type="EMBL" id="KC977571">
    <property type="protein sequence ID" value="AGO85164.2"/>
    <property type="molecule type" value="Genomic_DNA"/>
</dbReference>
<accession>S4VWX6</accession>
<reference evidence="2 3" key="1">
    <citation type="journal article" date="2013" name="Science">
        <title>Pandoraviruses: amoeba viruses with genomes up to 2.5 Mb reaching that of parasitic eukaryotes.</title>
        <authorList>
            <person name="Philippe N."/>
            <person name="Legendre M."/>
            <person name="Doutre G."/>
            <person name="Coute Y."/>
            <person name="Poirot O."/>
            <person name="Lescot M."/>
            <person name="Arslan D."/>
            <person name="Seltzer V."/>
            <person name="Bertaux L."/>
            <person name="Bruley C."/>
            <person name="Garin J."/>
            <person name="Claverie J.M."/>
            <person name="Abergel C."/>
        </authorList>
    </citation>
    <scope>NUCLEOTIDE SEQUENCE [LARGE SCALE GENOMIC DNA]</scope>
</reference>